<proteinExistence type="predicted"/>
<keyword evidence="4" id="KW-0812">Transmembrane</keyword>
<name>A0ABW4ZUJ4_9BACL</name>
<evidence type="ECO:0000313" key="5">
    <source>
        <dbReference type="EMBL" id="MFD2169179.1"/>
    </source>
</evidence>
<evidence type="ECO:0000313" key="6">
    <source>
        <dbReference type="Proteomes" id="UP001597343"/>
    </source>
</evidence>
<keyword evidence="2" id="KW-0813">Transport</keyword>
<dbReference type="PANTHER" id="PTHR30477:SF8">
    <property type="entry name" value="METAL TRANSPORT SYSTEM MEMBRANE PROTEIN CT_070-RELATED"/>
    <property type="match status" value="1"/>
</dbReference>
<sequence>MGNNDFFANYLLTDRLVAMLLLSMLFGVLSAVLGYYLAAALNASIAGAMVSVAGLQFLLIILFSPRDGLVARRWLS</sequence>
<reference evidence="6" key="1">
    <citation type="journal article" date="2019" name="Int. J. Syst. Evol. Microbiol.">
        <title>The Global Catalogue of Microorganisms (GCM) 10K type strain sequencing project: providing services to taxonomists for standard genome sequencing and annotation.</title>
        <authorList>
            <consortium name="The Broad Institute Genomics Platform"/>
            <consortium name="The Broad Institute Genome Sequencing Center for Infectious Disease"/>
            <person name="Wu L."/>
            <person name="Ma J."/>
        </authorList>
    </citation>
    <scope>NUCLEOTIDE SEQUENCE [LARGE SCALE GENOMIC DNA]</scope>
    <source>
        <strain evidence="6">CGMCC 1.13574</strain>
    </source>
</reference>
<keyword evidence="3" id="KW-1003">Cell membrane</keyword>
<feature type="transmembrane region" description="Helical" evidence="4">
    <location>
        <begin position="43"/>
        <end position="63"/>
    </location>
</feature>
<evidence type="ECO:0000256" key="4">
    <source>
        <dbReference type="SAM" id="Phobius"/>
    </source>
</evidence>
<comment type="subcellular location">
    <subcellularLocation>
        <location evidence="1">Cell membrane</location>
        <topology evidence="1">Multi-pass membrane protein</topology>
    </subcellularLocation>
</comment>
<dbReference type="EMBL" id="JBHUIO010000002">
    <property type="protein sequence ID" value="MFD2169179.1"/>
    <property type="molecule type" value="Genomic_DNA"/>
</dbReference>
<organism evidence="5 6">
    <name type="scientific">Tumebacillus lipolyticus</name>
    <dbReference type="NCBI Taxonomy" id="1280370"/>
    <lineage>
        <taxon>Bacteria</taxon>
        <taxon>Bacillati</taxon>
        <taxon>Bacillota</taxon>
        <taxon>Bacilli</taxon>
        <taxon>Bacillales</taxon>
        <taxon>Alicyclobacillaceae</taxon>
        <taxon>Tumebacillus</taxon>
    </lineage>
</organism>
<keyword evidence="4" id="KW-1133">Transmembrane helix</keyword>
<dbReference type="InterPro" id="IPR001626">
    <property type="entry name" value="ABC_TroCD"/>
</dbReference>
<keyword evidence="6" id="KW-1185">Reference proteome</keyword>
<evidence type="ECO:0000256" key="3">
    <source>
        <dbReference type="ARBA" id="ARBA00022475"/>
    </source>
</evidence>
<gene>
    <name evidence="5" type="ORF">ACFSOY_03985</name>
</gene>
<dbReference type="RefSeq" id="WP_386044227.1">
    <property type="nucleotide sequence ID" value="NZ_JBHUIO010000002.1"/>
</dbReference>
<feature type="transmembrane region" description="Helical" evidence="4">
    <location>
        <begin position="16"/>
        <end position="37"/>
    </location>
</feature>
<evidence type="ECO:0000256" key="1">
    <source>
        <dbReference type="ARBA" id="ARBA00004651"/>
    </source>
</evidence>
<dbReference type="Proteomes" id="UP001597343">
    <property type="component" value="Unassembled WGS sequence"/>
</dbReference>
<protein>
    <submittedName>
        <fullName evidence="5">Uncharacterized protein</fullName>
    </submittedName>
</protein>
<evidence type="ECO:0000256" key="2">
    <source>
        <dbReference type="ARBA" id="ARBA00022448"/>
    </source>
</evidence>
<dbReference type="PANTHER" id="PTHR30477">
    <property type="entry name" value="ABC-TRANSPORTER METAL-BINDING PROTEIN"/>
    <property type="match status" value="1"/>
</dbReference>
<comment type="caution">
    <text evidence="5">The sequence shown here is derived from an EMBL/GenBank/DDBJ whole genome shotgun (WGS) entry which is preliminary data.</text>
</comment>
<accession>A0ABW4ZUJ4</accession>
<keyword evidence="4" id="KW-0472">Membrane</keyword>